<reference evidence="1 2" key="1">
    <citation type="journal article" date="2019" name="Int. J. Syst. Evol. Microbiol.">
        <title>The Global Catalogue of Microorganisms (GCM) 10K type strain sequencing project: providing services to taxonomists for standard genome sequencing and annotation.</title>
        <authorList>
            <consortium name="The Broad Institute Genomics Platform"/>
            <consortium name="The Broad Institute Genome Sequencing Center for Infectious Disease"/>
            <person name="Wu L."/>
            <person name="Ma J."/>
        </authorList>
    </citation>
    <scope>NUCLEOTIDE SEQUENCE [LARGE SCALE GENOMIC DNA]</scope>
    <source>
        <strain evidence="1 2">XZYJ18</strain>
    </source>
</reference>
<dbReference type="GeneID" id="73043940"/>
<name>A0ABD5Q3T3_9EURY</name>
<evidence type="ECO:0000313" key="1">
    <source>
        <dbReference type="EMBL" id="MFC4825345.1"/>
    </source>
</evidence>
<comment type="caution">
    <text evidence="1">The sequence shown here is derived from an EMBL/GenBank/DDBJ whole genome shotgun (WGS) entry which is preliminary data.</text>
</comment>
<organism evidence="1 2">
    <name type="scientific">Halorussus aquaticus</name>
    <dbReference type="NCBI Taxonomy" id="2953748"/>
    <lineage>
        <taxon>Archaea</taxon>
        <taxon>Methanobacteriati</taxon>
        <taxon>Methanobacteriota</taxon>
        <taxon>Stenosarchaea group</taxon>
        <taxon>Halobacteria</taxon>
        <taxon>Halobacteriales</taxon>
        <taxon>Haladaptataceae</taxon>
        <taxon>Halorussus</taxon>
    </lineage>
</organism>
<gene>
    <name evidence="1" type="ORF">ACFO9K_13870</name>
</gene>
<dbReference type="EMBL" id="JBHSHT010000002">
    <property type="protein sequence ID" value="MFC4825345.1"/>
    <property type="molecule type" value="Genomic_DNA"/>
</dbReference>
<dbReference type="AlphaFoldDB" id="A0ABD5Q3T3"/>
<keyword evidence="2" id="KW-1185">Reference proteome</keyword>
<evidence type="ECO:0000313" key="2">
    <source>
        <dbReference type="Proteomes" id="UP001595945"/>
    </source>
</evidence>
<dbReference type="Proteomes" id="UP001595945">
    <property type="component" value="Unassembled WGS sequence"/>
</dbReference>
<proteinExistence type="predicted"/>
<protein>
    <submittedName>
        <fullName evidence="1">Uncharacterized protein</fullName>
    </submittedName>
</protein>
<sequence>MNVFVREIGRAETPRELRLSGDRIVVEDNVGESIHVHVGNTRIEFSIDDYLAFADCIEAAERGVERGDY</sequence>
<accession>A0ABD5Q3T3</accession>
<dbReference type="RefSeq" id="WP_254268967.1">
    <property type="nucleotide sequence ID" value="NZ_CP100400.1"/>
</dbReference>